<evidence type="ECO:0000313" key="1">
    <source>
        <dbReference type="EMBL" id="KRY37378.1"/>
    </source>
</evidence>
<dbReference type="InParanoid" id="A0A0V1BKM3"/>
<comment type="caution">
    <text evidence="1">The sequence shown here is derived from an EMBL/GenBank/DDBJ whole genome shotgun (WGS) entry which is preliminary data.</text>
</comment>
<organism evidence="1 2">
    <name type="scientific">Trichinella spiralis</name>
    <name type="common">Trichina worm</name>
    <dbReference type="NCBI Taxonomy" id="6334"/>
    <lineage>
        <taxon>Eukaryota</taxon>
        <taxon>Metazoa</taxon>
        <taxon>Ecdysozoa</taxon>
        <taxon>Nematoda</taxon>
        <taxon>Enoplea</taxon>
        <taxon>Dorylaimia</taxon>
        <taxon>Trichinellida</taxon>
        <taxon>Trichinellidae</taxon>
        <taxon>Trichinella</taxon>
    </lineage>
</organism>
<keyword evidence="2" id="KW-1185">Reference proteome</keyword>
<sequence length="74" mass="8574">MVELSDRVVAFQFISASANHLRRSFQAIQINSYVHLKMIFRLCNDSTRTNLSEESEKDVHRIFQVPTDFGTNGR</sequence>
<evidence type="ECO:0000313" key="2">
    <source>
        <dbReference type="Proteomes" id="UP000054776"/>
    </source>
</evidence>
<dbReference type="AlphaFoldDB" id="A0A0V1BKM3"/>
<proteinExistence type="predicted"/>
<accession>A0A0V1BKM3</accession>
<reference evidence="1 2" key="1">
    <citation type="submission" date="2015-01" db="EMBL/GenBank/DDBJ databases">
        <title>Evolution of Trichinella species and genotypes.</title>
        <authorList>
            <person name="Korhonen P.K."/>
            <person name="Edoardo P."/>
            <person name="Giuseppe L.R."/>
            <person name="Gasser R.B."/>
        </authorList>
    </citation>
    <scope>NUCLEOTIDE SEQUENCE [LARGE SCALE GENOMIC DNA]</scope>
    <source>
        <strain evidence="1">ISS3</strain>
    </source>
</reference>
<name>A0A0V1BKM3_TRISP</name>
<dbReference type="EMBL" id="JYDH01000034">
    <property type="protein sequence ID" value="KRY37378.1"/>
    <property type="molecule type" value="Genomic_DNA"/>
</dbReference>
<protein>
    <submittedName>
        <fullName evidence="1">Uncharacterized protein</fullName>
    </submittedName>
</protein>
<dbReference type="Proteomes" id="UP000054776">
    <property type="component" value="Unassembled WGS sequence"/>
</dbReference>
<gene>
    <name evidence="1" type="ORF">T01_5288</name>
</gene>